<name>A0A2T8HY42_9RHOB</name>
<feature type="compositionally biased region" description="Basic residues" evidence="1">
    <location>
        <begin position="31"/>
        <end position="46"/>
    </location>
</feature>
<sequence length="119" mass="13453">MSAPRTWIVDAGRAANAEGMPRRALPDRPRAPKVQRGKGYGHRGRPRTQSADADEFADLMRIYREQVTILEPIMEVMRGEEKQLAVLRLLRDVLTRPDDIGARQRWLALVMAGRGGEHP</sequence>
<reference evidence="2 3" key="1">
    <citation type="submission" date="2018-04" db="EMBL/GenBank/DDBJ databases">
        <title>Pararhodobacter oceanense sp. nov., isolated from marine intertidal sediment.</title>
        <authorList>
            <person name="Wang X.-L."/>
            <person name="Du Z.-J."/>
        </authorList>
    </citation>
    <scope>NUCLEOTIDE SEQUENCE [LARGE SCALE GENOMIC DNA]</scope>
    <source>
        <strain evidence="2 3">AM505</strain>
    </source>
</reference>
<gene>
    <name evidence="2" type="ORF">DDE20_01860</name>
</gene>
<organism evidence="2 3">
    <name type="scientific">Pararhodobacter oceanensis</name>
    <dbReference type="NCBI Taxonomy" id="2172121"/>
    <lineage>
        <taxon>Bacteria</taxon>
        <taxon>Pseudomonadati</taxon>
        <taxon>Pseudomonadota</taxon>
        <taxon>Alphaproteobacteria</taxon>
        <taxon>Rhodobacterales</taxon>
        <taxon>Paracoccaceae</taxon>
        <taxon>Pararhodobacter</taxon>
    </lineage>
</organism>
<dbReference type="Proteomes" id="UP000245911">
    <property type="component" value="Unassembled WGS sequence"/>
</dbReference>
<feature type="region of interest" description="Disordered" evidence="1">
    <location>
        <begin position="1"/>
        <end position="51"/>
    </location>
</feature>
<evidence type="ECO:0000256" key="1">
    <source>
        <dbReference type="SAM" id="MobiDB-lite"/>
    </source>
</evidence>
<feature type="compositionally biased region" description="Basic and acidic residues" evidence="1">
    <location>
        <begin position="20"/>
        <end position="30"/>
    </location>
</feature>
<proteinExistence type="predicted"/>
<dbReference type="EMBL" id="QDKM01000001">
    <property type="protein sequence ID" value="PVH30324.1"/>
    <property type="molecule type" value="Genomic_DNA"/>
</dbReference>
<accession>A0A2T8HY42</accession>
<comment type="caution">
    <text evidence="2">The sequence shown here is derived from an EMBL/GenBank/DDBJ whole genome shotgun (WGS) entry which is preliminary data.</text>
</comment>
<protein>
    <submittedName>
        <fullName evidence="2">Uncharacterized protein</fullName>
    </submittedName>
</protein>
<dbReference type="AlphaFoldDB" id="A0A2T8HY42"/>
<keyword evidence="3" id="KW-1185">Reference proteome</keyword>
<evidence type="ECO:0000313" key="3">
    <source>
        <dbReference type="Proteomes" id="UP000245911"/>
    </source>
</evidence>
<evidence type="ECO:0000313" key="2">
    <source>
        <dbReference type="EMBL" id="PVH30324.1"/>
    </source>
</evidence>